<protein>
    <submittedName>
        <fullName evidence="1">7670_t:CDS:1</fullName>
    </submittedName>
</protein>
<gene>
    <name evidence="1" type="ORF">ACOLOM_LOCUS7042</name>
</gene>
<organism evidence="1 2">
    <name type="scientific">Acaulospora colombiana</name>
    <dbReference type="NCBI Taxonomy" id="27376"/>
    <lineage>
        <taxon>Eukaryota</taxon>
        <taxon>Fungi</taxon>
        <taxon>Fungi incertae sedis</taxon>
        <taxon>Mucoromycota</taxon>
        <taxon>Glomeromycotina</taxon>
        <taxon>Glomeromycetes</taxon>
        <taxon>Diversisporales</taxon>
        <taxon>Acaulosporaceae</taxon>
        <taxon>Acaulospora</taxon>
    </lineage>
</organism>
<keyword evidence="2" id="KW-1185">Reference proteome</keyword>
<dbReference type="EMBL" id="CAJVPT010015470">
    <property type="protein sequence ID" value="CAG8611901.1"/>
    <property type="molecule type" value="Genomic_DNA"/>
</dbReference>
<accession>A0ACA9MVF6</accession>
<proteinExistence type="predicted"/>
<reference evidence="1" key="1">
    <citation type="submission" date="2021-06" db="EMBL/GenBank/DDBJ databases">
        <authorList>
            <person name="Kallberg Y."/>
            <person name="Tangrot J."/>
            <person name="Rosling A."/>
        </authorList>
    </citation>
    <scope>NUCLEOTIDE SEQUENCE</scope>
    <source>
        <strain evidence="1">CL356</strain>
    </source>
</reference>
<dbReference type="Proteomes" id="UP000789525">
    <property type="component" value="Unassembled WGS sequence"/>
</dbReference>
<name>A0ACA9MVF6_9GLOM</name>
<evidence type="ECO:0000313" key="2">
    <source>
        <dbReference type="Proteomes" id="UP000789525"/>
    </source>
</evidence>
<comment type="caution">
    <text evidence="1">The sequence shown here is derived from an EMBL/GenBank/DDBJ whole genome shotgun (WGS) entry which is preliminary data.</text>
</comment>
<sequence length="199" mass="22371">MQRGIHSGKHLPSQNDTDSDLSDRARSSLWNQEPRIREEARALELRVQKAASTKCTFEEVSELRDDIQNWLLTEPKYKPNGKQLLQKSLALVIVWLRGIRTPATAGIGFPALRLSAALLRAILLNSLAYTEASKTSKIVEDGLLDKIKALETQQTVLEAETRRQKQQYSEKSHEAGFFAAHIAYFSSDPFAAPSIYYIA</sequence>
<evidence type="ECO:0000313" key="1">
    <source>
        <dbReference type="EMBL" id="CAG8611901.1"/>
    </source>
</evidence>